<accession>A0A1C0AQ20</accession>
<dbReference type="Proteomes" id="UP000093501">
    <property type="component" value="Unassembled WGS sequence"/>
</dbReference>
<evidence type="ECO:0000313" key="1">
    <source>
        <dbReference type="EMBL" id="OCL36350.1"/>
    </source>
</evidence>
<gene>
    <name evidence="1" type="ORF">BCR15_00265</name>
</gene>
<dbReference type="InterPro" id="IPR010982">
    <property type="entry name" value="Lambda_DNA-bd_dom_sf"/>
</dbReference>
<protein>
    <submittedName>
        <fullName evidence="1">Transcriptional regulator</fullName>
    </submittedName>
</protein>
<dbReference type="InterPro" id="IPR046335">
    <property type="entry name" value="LacI/GalR-like_sensor"/>
</dbReference>
<dbReference type="PROSITE" id="PS50932">
    <property type="entry name" value="HTH_LACI_2"/>
    <property type="match status" value="1"/>
</dbReference>
<dbReference type="InterPro" id="IPR001387">
    <property type="entry name" value="Cro/C1-type_HTH"/>
</dbReference>
<evidence type="ECO:0000313" key="2">
    <source>
        <dbReference type="Proteomes" id="UP000093501"/>
    </source>
</evidence>
<name>A0A1C0AQ20_9ACTN</name>
<dbReference type="Gene3D" id="3.40.50.2300">
    <property type="match status" value="2"/>
</dbReference>
<dbReference type="CDD" id="cd01392">
    <property type="entry name" value="HTH_LacI"/>
    <property type="match status" value="1"/>
</dbReference>
<dbReference type="PANTHER" id="PTHR30146">
    <property type="entry name" value="LACI-RELATED TRANSCRIPTIONAL REPRESSOR"/>
    <property type="match status" value="1"/>
</dbReference>
<dbReference type="GO" id="GO:0000976">
    <property type="term" value="F:transcription cis-regulatory region binding"/>
    <property type="evidence" value="ECO:0007669"/>
    <property type="project" value="TreeGrafter"/>
</dbReference>
<dbReference type="SMART" id="SM00354">
    <property type="entry name" value="HTH_LACI"/>
    <property type="match status" value="1"/>
</dbReference>
<keyword evidence="2" id="KW-1185">Reference proteome</keyword>
<sequence>MRPSGPATMKDVAERAGVSVPTVSRFLSGAARVSEDKRLRIAAAVADLGFTPNAAARALVGRPPQVVSVLTGDTSRYGYAETIRGVEEAARAAGFVVTITALDSAADEAVAGAVALAMSQPIAGVVVLKFDAAGAAALERLPAWLPTVALAGARERGRAQAVIREEDGARLVVEHLLGLGHPTVHHLRVPAQGGELGRTAGWRAALRAAGRPEPEVLETTWEPAAARRIGHLLAERHDVTALFCGNDEVAMGVAAGLRDRGVAVPRDISLVGFDDHPIAELWDPALTTVRQDFAELGRRGWRMLAGRIQGSTSTRLVSLTPDVILRASTAPPSAGRTAP</sequence>
<dbReference type="Gene3D" id="1.10.260.40">
    <property type="entry name" value="lambda repressor-like DNA-binding domains"/>
    <property type="match status" value="1"/>
</dbReference>
<dbReference type="EMBL" id="MBQD01000011">
    <property type="protein sequence ID" value="OCL36350.1"/>
    <property type="molecule type" value="Genomic_DNA"/>
</dbReference>
<dbReference type="AlphaFoldDB" id="A0A1C0AQ20"/>
<dbReference type="Pfam" id="PF13377">
    <property type="entry name" value="Peripla_BP_3"/>
    <property type="match status" value="1"/>
</dbReference>
<reference evidence="2" key="1">
    <citation type="submission" date="2016-07" db="EMBL/GenBank/DDBJ databases">
        <authorList>
            <person name="Florea S."/>
            <person name="Webb J.S."/>
            <person name="Jaromczyk J."/>
            <person name="Schardl C.L."/>
        </authorList>
    </citation>
    <scope>NUCLEOTIDE SEQUENCE [LARGE SCALE GENOMIC DNA]</scope>
    <source>
        <strain evidence="2">IPBSL-7</strain>
    </source>
</reference>
<dbReference type="GO" id="GO:0003700">
    <property type="term" value="F:DNA-binding transcription factor activity"/>
    <property type="evidence" value="ECO:0007669"/>
    <property type="project" value="TreeGrafter"/>
</dbReference>
<dbReference type="Pfam" id="PF00356">
    <property type="entry name" value="LacI"/>
    <property type="match status" value="1"/>
</dbReference>
<comment type="caution">
    <text evidence="1">The sequence shown here is derived from an EMBL/GenBank/DDBJ whole genome shotgun (WGS) entry which is preliminary data.</text>
</comment>
<dbReference type="CDD" id="cd01574">
    <property type="entry name" value="PBP1_LacI"/>
    <property type="match status" value="1"/>
</dbReference>
<organism evidence="1 2">
    <name type="scientific">Tessaracoccus lapidicaptus</name>
    <dbReference type="NCBI Taxonomy" id="1427523"/>
    <lineage>
        <taxon>Bacteria</taxon>
        <taxon>Bacillati</taxon>
        <taxon>Actinomycetota</taxon>
        <taxon>Actinomycetes</taxon>
        <taxon>Propionibacteriales</taxon>
        <taxon>Propionibacteriaceae</taxon>
        <taxon>Tessaracoccus</taxon>
    </lineage>
</organism>
<dbReference type="SUPFAM" id="SSF47413">
    <property type="entry name" value="lambda repressor-like DNA-binding domains"/>
    <property type="match status" value="1"/>
</dbReference>
<dbReference type="PROSITE" id="PS50943">
    <property type="entry name" value="HTH_CROC1"/>
    <property type="match status" value="1"/>
</dbReference>
<dbReference type="InterPro" id="IPR000843">
    <property type="entry name" value="HTH_LacI"/>
</dbReference>
<dbReference type="RefSeq" id="WP_068750512.1">
    <property type="nucleotide sequence ID" value="NZ_LR214441.1"/>
</dbReference>
<dbReference type="PANTHER" id="PTHR30146:SF109">
    <property type="entry name" value="HTH-TYPE TRANSCRIPTIONAL REGULATOR GALS"/>
    <property type="match status" value="1"/>
</dbReference>
<proteinExistence type="predicted"/>
<dbReference type="SUPFAM" id="SSF53822">
    <property type="entry name" value="Periplasmic binding protein-like I"/>
    <property type="match status" value="1"/>
</dbReference>
<dbReference type="InterPro" id="IPR028082">
    <property type="entry name" value="Peripla_BP_I"/>
</dbReference>
<dbReference type="PROSITE" id="PS00356">
    <property type="entry name" value="HTH_LACI_1"/>
    <property type="match status" value="1"/>
</dbReference>